<feature type="region of interest" description="Disordered" evidence="2">
    <location>
        <begin position="16"/>
        <end position="51"/>
    </location>
</feature>
<reference evidence="4 5" key="1">
    <citation type="submission" date="2016-07" db="EMBL/GenBank/DDBJ databases">
        <title>Pervasive Adenine N6-methylation of Active Genes in Fungi.</title>
        <authorList>
            <consortium name="DOE Joint Genome Institute"/>
            <person name="Mondo S.J."/>
            <person name="Dannebaum R.O."/>
            <person name="Kuo R.C."/>
            <person name="Labutti K."/>
            <person name="Haridas S."/>
            <person name="Kuo A."/>
            <person name="Salamov A."/>
            <person name="Ahrendt S.R."/>
            <person name="Lipzen A."/>
            <person name="Sullivan W."/>
            <person name="Andreopoulos W.B."/>
            <person name="Clum A."/>
            <person name="Lindquist E."/>
            <person name="Daum C."/>
            <person name="Ramamoorthy G.K."/>
            <person name="Gryganskyi A."/>
            <person name="Culley D."/>
            <person name="Magnuson J.K."/>
            <person name="James T.Y."/>
            <person name="O'Malley M.A."/>
            <person name="Stajich J.E."/>
            <person name="Spatafora J.W."/>
            <person name="Visel A."/>
            <person name="Grigoriev I.V."/>
        </authorList>
    </citation>
    <scope>NUCLEOTIDE SEQUENCE [LARGE SCALE GENOMIC DNA]</scope>
    <source>
        <strain evidence="4 5">CBS 115471</strain>
    </source>
</reference>
<dbReference type="PANTHER" id="PTHR10039:SF15">
    <property type="entry name" value="NACHT DOMAIN-CONTAINING PROTEIN"/>
    <property type="match status" value="1"/>
</dbReference>
<name>A0A1Y2A3B0_9PLEO</name>
<dbReference type="PANTHER" id="PTHR10039">
    <property type="entry name" value="AMELOGENIN"/>
    <property type="match status" value="1"/>
</dbReference>
<dbReference type="AlphaFoldDB" id="A0A1Y2A3B0"/>
<organism evidence="4 5">
    <name type="scientific">Clohesyomyces aquaticus</name>
    <dbReference type="NCBI Taxonomy" id="1231657"/>
    <lineage>
        <taxon>Eukaryota</taxon>
        <taxon>Fungi</taxon>
        <taxon>Dikarya</taxon>
        <taxon>Ascomycota</taxon>
        <taxon>Pezizomycotina</taxon>
        <taxon>Dothideomycetes</taxon>
        <taxon>Pleosporomycetidae</taxon>
        <taxon>Pleosporales</taxon>
        <taxon>Lindgomycetaceae</taxon>
        <taxon>Clohesyomyces</taxon>
    </lineage>
</organism>
<keyword evidence="5" id="KW-1185">Reference proteome</keyword>
<sequence length="380" mass="42429">MPSYVLDFADMAADEAPVASPQMDSTPWKAQSRRGPIQGKRTEAPASRSRYNICPHHPGSSAPDEIGKLTVEVSTLYGLLQTLRLVAGQAADQPWFQAVRIPYIHSCQKLLEKIEDKIAKPGSTVSRLAWPLRSSDTRPLLAELERQKSTLSAVLSANGLKGIFEVLGGIADLRNDDRSMQTTLERNLEADTRIAMDAQRSRILDSLSQIVPCNIYEMNLELRHLARQDQFAFDVLERAFRNRASNGDQWTPPPVKELTRLFLEGCNAFSNVIVVIDGVDECGDQASEVAEMLANVREDSKVVKLVLLSRDHQDIRGRLSTFSSMSIAAKSMDIRLYVGAEIEQRIASRRLLLPTMALKEEIREKLINGLMACFVRRLAK</sequence>
<dbReference type="Proteomes" id="UP000193144">
    <property type="component" value="Unassembled WGS sequence"/>
</dbReference>
<feature type="domain" description="Nephrocystin 3-like N-terminal" evidence="3">
    <location>
        <begin position="223"/>
        <end position="310"/>
    </location>
</feature>
<dbReference type="Pfam" id="PF24883">
    <property type="entry name" value="NPHP3_N"/>
    <property type="match status" value="1"/>
</dbReference>
<gene>
    <name evidence="4" type="ORF">BCR34DRAFT_661235</name>
</gene>
<keyword evidence="1" id="KW-0677">Repeat</keyword>
<evidence type="ECO:0000313" key="4">
    <source>
        <dbReference type="EMBL" id="ORY17013.1"/>
    </source>
</evidence>
<comment type="caution">
    <text evidence="4">The sequence shown here is derived from an EMBL/GenBank/DDBJ whole genome shotgun (WGS) entry which is preliminary data.</text>
</comment>
<protein>
    <recommendedName>
        <fullName evidence="3">Nephrocystin 3-like N-terminal domain-containing protein</fullName>
    </recommendedName>
</protein>
<dbReference type="OrthoDB" id="3944243at2759"/>
<accession>A0A1Y2A3B0</accession>
<evidence type="ECO:0000256" key="2">
    <source>
        <dbReference type="SAM" id="MobiDB-lite"/>
    </source>
</evidence>
<proteinExistence type="predicted"/>
<dbReference type="InterPro" id="IPR056884">
    <property type="entry name" value="NPHP3-like_N"/>
</dbReference>
<evidence type="ECO:0000313" key="5">
    <source>
        <dbReference type="Proteomes" id="UP000193144"/>
    </source>
</evidence>
<evidence type="ECO:0000259" key="3">
    <source>
        <dbReference type="Pfam" id="PF24883"/>
    </source>
</evidence>
<evidence type="ECO:0000256" key="1">
    <source>
        <dbReference type="ARBA" id="ARBA00022737"/>
    </source>
</evidence>
<dbReference type="EMBL" id="MCFA01000015">
    <property type="protein sequence ID" value="ORY17013.1"/>
    <property type="molecule type" value="Genomic_DNA"/>
</dbReference>